<organism evidence="1">
    <name type="scientific">Marinomonas sp. (strain MWYL1)</name>
    <dbReference type="NCBI Taxonomy" id="400668"/>
    <lineage>
        <taxon>Bacteria</taxon>
        <taxon>Pseudomonadati</taxon>
        <taxon>Pseudomonadota</taxon>
        <taxon>Gammaproteobacteria</taxon>
        <taxon>Oceanospirillales</taxon>
        <taxon>Oceanospirillaceae</taxon>
        <taxon>Marinomonas</taxon>
    </lineage>
</organism>
<dbReference type="eggNOG" id="ENOG5033MRI">
    <property type="taxonomic scope" value="Bacteria"/>
</dbReference>
<gene>
    <name evidence="1" type="ordered locus">Mmwyl1_1264</name>
</gene>
<dbReference type="EMBL" id="CP000749">
    <property type="protein sequence ID" value="ABR70193.1"/>
    <property type="molecule type" value="Genomic_DNA"/>
</dbReference>
<reference evidence="1" key="1">
    <citation type="submission" date="2007-06" db="EMBL/GenBank/DDBJ databases">
        <title>Complete sequence of Marinomonas sp. MWYL1.</title>
        <authorList>
            <consortium name="US DOE Joint Genome Institute"/>
            <person name="Copeland A."/>
            <person name="Lucas S."/>
            <person name="Lapidus A."/>
            <person name="Barry K."/>
            <person name="Glavina del Rio T."/>
            <person name="Dalin E."/>
            <person name="Tice H."/>
            <person name="Pitluck S."/>
            <person name="Kiss H."/>
            <person name="Brettin T."/>
            <person name="Bruce D."/>
            <person name="Detter J.C."/>
            <person name="Han C."/>
            <person name="Schmutz J."/>
            <person name="Larimer F."/>
            <person name="Land M."/>
            <person name="Hauser L."/>
            <person name="Kyrpides N."/>
            <person name="Kim E."/>
            <person name="Johnston A.W.B."/>
            <person name="Todd J.D."/>
            <person name="Rogers R."/>
            <person name="Wexler M."/>
            <person name="Bond P.L."/>
            <person name="Li Y."/>
            <person name="Richardson P."/>
        </authorList>
    </citation>
    <scope>NUCLEOTIDE SEQUENCE [LARGE SCALE GENOMIC DNA]</scope>
    <source>
        <strain evidence="1">MWYL1</strain>
    </source>
</reference>
<dbReference type="STRING" id="400668.Mmwyl1_1264"/>
<dbReference type="OrthoDB" id="1495305at2"/>
<name>A6VUR4_MARMS</name>
<dbReference type="AlphaFoldDB" id="A6VUR4"/>
<proteinExistence type="predicted"/>
<dbReference type="HOGENOM" id="CLU_152557_0_0_6"/>
<dbReference type="KEGG" id="mmw:Mmwyl1_1264"/>
<evidence type="ECO:0000313" key="1">
    <source>
        <dbReference type="EMBL" id="ABR70193.1"/>
    </source>
</evidence>
<accession>A6VUR4</accession>
<sequence length="125" mass="14548">MQQADIEIYVLSCPTEKIISWLENTFTLVKKSSPSPLCSKVIITSNDNEIEVTILEQAAGKRFTSIWFDSDKTPWEDDIACARQAFKSLNCEVRCNFQGWEEESNQDPDQWWRINSHEEGPFIWN</sequence>
<protein>
    <submittedName>
        <fullName evidence="1">Uncharacterized protein</fullName>
    </submittedName>
</protein>